<feature type="compositionally biased region" description="Basic and acidic residues" evidence="1">
    <location>
        <begin position="145"/>
        <end position="166"/>
    </location>
</feature>
<proteinExistence type="predicted"/>
<feature type="region of interest" description="Disordered" evidence="1">
    <location>
        <begin position="242"/>
        <end position="264"/>
    </location>
</feature>
<evidence type="ECO:0000313" key="2">
    <source>
        <dbReference type="EMBL" id="OWF48302.1"/>
    </source>
</evidence>
<feature type="compositionally biased region" description="Polar residues" evidence="1">
    <location>
        <begin position="244"/>
        <end position="256"/>
    </location>
</feature>
<sequence>MTQNSVWCSKANRWLSYLTKELGGNFAEFASHIGFTESQVKVIQETGQHLHQLVISKWLDTIGRHTTKHQHVVYTALMTLKRQDLLDKHFKGGPPEKYSDDIWEDFIKELHAIEFNNEESSEPGQDKKPDVTKKKKKNSKRTRKKSGDGNEQKEKVKEKDNGKLLLEDDTTLPSNPQIVPSAGNKQKEKVKEKVKERDRERVILADDTSLPDNPQIVPSAGNEQKEKIKEKVKERDRENMFSVDDTSLPGNVSAADTEQHKTDSVSIVASDDNVTNIEHVGMPALTEKQKQHVVIISKDSPVIVGDHTTVVYSSPGRGDEGEESIRKKLYDIMETKGAVGRNAKKNKMNLQTLESCFHRRNGKHFESMYGKALLTYLHQSTDYFTLTKQSGLWFAHVEEKLKNTSQECTQTHEAGEVSKVNRMKSSNKRSKKTETNTTSSIPTFTRPTHDHTKTKTYIQNKCTQFGDFLDFVGHFRDENYLLLISKTDFIKHEEALSHIPWLCVFDFDANSFTEGLYFRNEALFRENRAVYPCTWFDPPSIQTFGTEWCFISGSTHRPGSSTPECFKKWYKHIQGAFEKHIKDINKLLDTVKQLTVIAFWPRDQDTSKKFQKIISVLHESVQPFPQVVVVSDNPTQENITHIDFIEPDYHLKEKLEHVFHDLAAKVGQKRNPKQSTYRLPTASGSCATSIDSTQAASFRESMQVLYLDNPCQTDLPDLFASEEQEKLFFRGGNLSWEAYYNNSPEHFYVPRDILPLIVDDIRSAFIDGMKSGEITIFHAPGAGGTTLGQNILWQLHALTPCVQVRSDTLVTPKQAANHITKLYQATHLPILVLFDELNDTTFENIRGKLKDICVIFLNLKRVSVIERKLKKHEYFLSGALSANEAKRMGPKFTRCCEGDSEKKDQIQKLVDDIVAGHKHHLIEFGLVTYLHEFIGVAAYVSEYLKLDEQNKELEKSRRVLGYLSLVQFFGQGIMPCQLFGTMLGKSLEFTFRYDNFPPTVKEFTVPVESDFTRNSVRICHYLIAKEILDQVLSKAPTTDKGQDLSELAKQNLQSFVLKFIEDLKIRQEQLGNMSRTVFDIILQIFIYRENHSTHSQQREIRTKFSRLIESIPSEQPFTERLQVMETLAESFPGSPSLWAHFGRALTILRPTEREKTETYFQKAISGCNEGKNLTIMDDDESDTVLSYVYHMYGIFYLKQIRTDIAQYVSSSEMQFQHTVSKIIFLATTACESFENSRKLRYAGFQESLGCFGMIDVRLAICEFIKRHYRFVTIKDLLNMSQNSEMTSFVEKSLSLIQQLFMQCYNVVDRSEIGDNFYKKITLYNSLFKGMVSNTYMDMITVPESVDTRGVVVAAIKLKYGEDDRLGTVEDITDETDIKRVISLLEQNFDDIKKLGVLHSKTGIDHDFLDWIHAIRLVNQRKLYAVEDVLVKVRFWFNSVRSPYSRLYLFILLFVYAFHPHGPCKRDILKEAIEIKEDTDWNPAAQTLSNPKRPREWLSKELGVRCLLPGSQKNIIDDEDAKYHLLVLKGTIRPPNTYRNDGIIDMDIKGNINVPVVVHFSPIRTKGKLVGLSHAGRRVEFMLAFTPLSGLEAYNVTELKKSSCKTCGSKVEIVSVEKSNTCKCGEVVENEFPIS</sequence>
<dbReference type="Proteomes" id="UP000242188">
    <property type="component" value="Unassembled WGS sequence"/>
</dbReference>
<evidence type="ECO:0000313" key="3">
    <source>
        <dbReference type="Proteomes" id="UP000242188"/>
    </source>
</evidence>
<reference evidence="2 3" key="1">
    <citation type="journal article" date="2017" name="Nat. Ecol. Evol.">
        <title>Scallop genome provides insights into evolution of bilaterian karyotype and development.</title>
        <authorList>
            <person name="Wang S."/>
            <person name="Zhang J."/>
            <person name="Jiao W."/>
            <person name="Li J."/>
            <person name="Xun X."/>
            <person name="Sun Y."/>
            <person name="Guo X."/>
            <person name="Huan P."/>
            <person name="Dong B."/>
            <person name="Zhang L."/>
            <person name="Hu X."/>
            <person name="Sun X."/>
            <person name="Wang J."/>
            <person name="Zhao C."/>
            <person name="Wang Y."/>
            <person name="Wang D."/>
            <person name="Huang X."/>
            <person name="Wang R."/>
            <person name="Lv J."/>
            <person name="Li Y."/>
            <person name="Zhang Z."/>
            <person name="Liu B."/>
            <person name="Lu W."/>
            <person name="Hui Y."/>
            <person name="Liang J."/>
            <person name="Zhou Z."/>
            <person name="Hou R."/>
            <person name="Li X."/>
            <person name="Liu Y."/>
            <person name="Li H."/>
            <person name="Ning X."/>
            <person name="Lin Y."/>
            <person name="Zhao L."/>
            <person name="Xing Q."/>
            <person name="Dou J."/>
            <person name="Li Y."/>
            <person name="Mao J."/>
            <person name="Guo H."/>
            <person name="Dou H."/>
            <person name="Li T."/>
            <person name="Mu C."/>
            <person name="Jiang W."/>
            <person name="Fu Q."/>
            <person name="Fu X."/>
            <person name="Miao Y."/>
            <person name="Liu J."/>
            <person name="Yu Q."/>
            <person name="Li R."/>
            <person name="Liao H."/>
            <person name="Li X."/>
            <person name="Kong Y."/>
            <person name="Jiang Z."/>
            <person name="Chourrout D."/>
            <person name="Li R."/>
            <person name="Bao Z."/>
        </authorList>
    </citation>
    <scope>NUCLEOTIDE SEQUENCE [LARGE SCALE GENOMIC DNA]</scope>
    <source>
        <strain evidence="2 3">PY_sf001</strain>
    </source>
</reference>
<feature type="region of interest" description="Disordered" evidence="1">
    <location>
        <begin position="115"/>
        <end position="199"/>
    </location>
</feature>
<dbReference type="GO" id="GO:0005737">
    <property type="term" value="C:cytoplasm"/>
    <property type="evidence" value="ECO:0007669"/>
    <property type="project" value="TreeGrafter"/>
</dbReference>
<keyword evidence="3" id="KW-1185">Reference proteome</keyword>
<dbReference type="PANTHER" id="PTHR16155">
    <property type="entry name" value="DED DOMAIN-CONTAINING PROTEIN"/>
    <property type="match status" value="1"/>
</dbReference>
<feature type="region of interest" description="Disordered" evidence="1">
    <location>
        <begin position="420"/>
        <end position="448"/>
    </location>
</feature>
<accession>A0A210QHT1</accession>
<dbReference type="EMBL" id="NEDP02003606">
    <property type="protein sequence ID" value="OWF48302.1"/>
    <property type="molecule type" value="Genomic_DNA"/>
</dbReference>
<organism evidence="2 3">
    <name type="scientific">Mizuhopecten yessoensis</name>
    <name type="common">Japanese scallop</name>
    <name type="synonym">Patinopecten yessoensis</name>
    <dbReference type="NCBI Taxonomy" id="6573"/>
    <lineage>
        <taxon>Eukaryota</taxon>
        <taxon>Metazoa</taxon>
        <taxon>Spiralia</taxon>
        <taxon>Lophotrochozoa</taxon>
        <taxon>Mollusca</taxon>
        <taxon>Bivalvia</taxon>
        <taxon>Autobranchia</taxon>
        <taxon>Pteriomorphia</taxon>
        <taxon>Pectinida</taxon>
        <taxon>Pectinoidea</taxon>
        <taxon>Pectinidae</taxon>
        <taxon>Mizuhopecten</taxon>
    </lineage>
</organism>
<evidence type="ECO:0000256" key="1">
    <source>
        <dbReference type="SAM" id="MobiDB-lite"/>
    </source>
</evidence>
<comment type="caution">
    <text evidence="2">The sequence shown here is derived from an EMBL/GenBank/DDBJ whole genome shotgun (WGS) entry which is preliminary data.</text>
</comment>
<dbReference type="PANTHER" id="PTHR16155:SF19">
    <property type="entry name" value="DED DOMAIN-CONTAINING PROTEIN"/>
    <property type="match status" value="1"/>
</dbReference>
<gene>
    <name evidence="2" type="ORF">KP79_PYT23028</name>
</gene>
<feature type="compositionally biased region" description="Basic residues" evidence="1">
    <location>
        <begin position="421"/>
        <end position="431"/>
    </location>
</feature>
<name>A0A210QHT1_MIZYE</name>
<feature type="compositionally biased region" description="Basic residues" evidence="1">
    <location>
        <begin position="133"/>
        <end position="144"/>
    </location>
</feature>
<feature type="compositionally biased region" description="Basic and acidic residues" evidence="1">
    <location>
        <begin position="185"/>
        <end position="199"/>
    </location>
</feature>
<dbReference type="OrthoDB" id="2337140at2759"/>
<feature type="compositionally biased region" description="Polar residues" evidence="1">
    <location>
        <begin position="435"/>
        <end position="446"/>
    </location>
</feature>
<protein>
    <submittedName>
        <fullName evidence="2">Sterile alpha motif domain-containing protein 9-like</fullName>
    </submittedName>
</protein>